<dbReference type="Gene3D" id="2.120.10.80">
    <property type="entry name" value="Kelch-type beta propeller"/>
    <property type="match status" value="2"/>
</dbReference>
<comment type="caution">
    <text evidence="4">The sequence shown here is derived from an EMBL/GenBank/DDBJ whole genome shotgun (WGS) entry which is preliminary data.</text>
</comment>
<dbReference type="CDD" id="cd15482">
    <property type="entry name" value="Sialidase_non-viral"/>
    <property type="match status" value="1"/>
</dbReference>
<dbReference type="InterPro" id="IPR017946">
    <property type="entry name" value="PLC-like_Pdiesterase_TIM-brl"/>
</dbReference>
<feature type="domain" description="GP-PDE" evidence="3">
    <location>
        <begin position="211"/>
        <end position="264"/>
    </location>
</feature>
<gene>
    <name evidence="4" type="ORF">FOZ62_008636</name>
</gene>
<dbReference type="PROSITE" id="PS51704">
    <property type="entry name" value="GP_PDE"/>
    <property type="match status" value="1"/>
</dbReference>
<evidence type="ECO:0000256" key="1">
    <source>
        <dbReference type="ARBA" id="ARBA00022801"/>
    </source>
</evidence>
<accession>A0A7J6QEA0</accession>
<name>A0A7J6QEA0_PEROL</name>
<evidence type="ECO:0000313" key="4">
    <source>
        <dbReference type="EMBL" id="KAF4706588.1"/>
    </source>
</evidence>
<dbReference type="PANTHER" id="PTHR22958">
    <property type="entry name" value="GLYCEROPHOSPHORYL DIESTER PHOSPHODIESTERASE"/>
    <property type="match status" value="1"/>
</dbReference>
<dbReference type="SUPFAM" id="SSF51695">
    <property type="entry name" value="PLC-like phosphodiesterases"/>
    <property type="match status" value="1"/>
</dbReference>
<dbReference type="PANTHER" id="PTHR22958:SF1">
    <property type="entry name" value="GLYCEROPHOSPHOCHOLINE PHOSPHODIESTERASE GPCPD1"/>
    <property type="match status" value="1"/>
</dbReference>
<dbReference type="EMBL" id="JABANM010030246">
    <property type="protein sequence ID" value="KAF4706588.1"/>
    <property type="molecule type" value="Genomic_DNA"/>
</dbReference>
<keyword evidence="1" id="KW-0378">Hydrolase</keyword>
<dbReference type="GO" id="GO:0008081">
    <property type="term" value="F:phosphoric diester hydrolase activity"/>
    <property type="evidence" value="ECO:0007669"/>
    <property type="project" value="InterPro"/>
</dbReference>
<proteinExistence type="predicted"/>
<feature type="compositionally biased region" description="Acidic residues" evidence="2">
    <location>
        <begin position="36"/>
        <end position="53"/>
    </location>
</feature>
<dbReference type="GO" id="GO:0046475">
    <property type="term" value="P:glycerophospholipid catabolic process"/>
    <property type="evidence" value="ECO:0007669"/>
    <property type="project" value="TreeGrafter"/>
</dbReference>
<dbReference type="Gene3D" id="3.20.20.190">
    <property type="entry name" value="Phosphatidylinositol (PI) phosphodiesterase"/>
    <property type="match status" value="1"/>
</dbReference>
<feature type="compositionally biased region" description="Polar residues" evidence="2">
    <location>
        <begin position="10"/>
        <end position="26"/>
    </location>
</feature>
<protein>
    <recommendedName>
        <fullName evidence="3">GP-PDE domain-containing protein</fullName>
    </recommendedName>
</protein>
<dbReference type="Proteomes" id="UP000574390">
    <property type="component" value="Unassembled WGS sequence"/>
</dbReference>
<evidence type="ECO:0000259" key="3">
    <source>
        <dbReference type="PROSITE" id="PS51704"/>
    </source>
</evidence>
<dbReference type="InterPro" id="IPR015915">
    <property type="entry name" value="Kelch-typ_b-propeller"/>
</dbReference>
<sequence length="635" mass="69482">MSHPTARPVTASSHNSWSSISDTVSGGSPERKVAFEDEEESLVVEESSSESEVEDGVASRCHIFVEAPGDCVELIDDGNATNNDYFLRVTLFDSGEDSRVRKVVIRNGDTSEEGCGPPAECLSFSESAAIELVRAASPEDIIGRTTIGFEDLSEIQSCSSTNLIVRELYHPTSWRKVGTIDLRFVVIAQLSEYYHEALGGPLRNARQTEDVMIIGHRGIGSDEQGSRIRENTLLAFNQAAKYGANAVEFDVFLTSDKQPMVYHDLQITASYGQSVTLPITALSKEGLTTMDEEFATRVLLQAALLRRHAEMMQKGFDAVENGSKKESKKEQFSAILGTDCLLGSTWRSVVCDGQVSVDGLTVSEQKRRTGHGVFALADGTLFLLGGRQLCGEMFDGWESSSTASSSINSLATGSFSSWESSSDVDEEEQEAVVLFSDVCRSDDGGRTWRTIRSSSAWCPRDDHGVCGSPDGKILMVLGGWSAEGDPLNDVWLSTDGGRRFECRVEHAPWQPRADFACIFLPSQKRVLVYGGYSGGCRARGDLWMSDDLGRTWTDVTSRLPSDIGNRWGARMTVLDDDKVKLTDVGKVYSANDAASCRRELLDGAFVGIPEILFFADLLAGSMRNLSWKVRSWSIV</sequence>
<reference evidence="4 5" key="1">
    <citation type="submission" date="2020-04" db="EMBL/GenBank/DDBJ databases">
        <title>Perkinsus olseni comparative genomics.</title>
        <authorList>
            <person name="Bogema D.R."/>
        </authorList>
    </citation>
    <scope>NUCLEOTIDE SEQUENCE [LARGE SCALE GENOMIC DNA]</scope>
    <source>
        <strain evidence="4">ATCC PRA-205</strain>
    </source>
</reference>
<dbReference type="AlphaFoldDB" id="A0A7J6QEA0"/>
<dbReference type="InterPro" id="IPR036278">
    <property type="entry name" value="Sialidase_sf"/>
</dbReference>
<dbReference type="Pfam" id="PF03009">
    <property type="entry name" value="GDPD"/>
    <property type="match status" value="1"/>
</dbReference>
<dbReference type="InterPro" id="IPR051578">
    <property type="entry name" value="GDPD"/>
</dbReference>
<dbReference type="SUPFAM" id="SSF50939">
    <property type="entry name" value="Sialidases"/>
    <property type="match status" value="1"/>
</dbReference>
<dbReference type="InterPro" id="IPR030395">
    <property type="entry name" value="GP_PDE_dom"/>
</dbReference>
<organism evidence="4 5">
    <name type="scientific">Perkinsus olseni</name>
    <name type="common">Perkinsus atlanticus</name>
    <dbReference type="NCBI Taxonomy" id="32597"/>
    <lineage>
        <taxon>Eukaryota</taxon>
        <taxon>Sar</taxon>
        <taxon>Alveolata</taxon>
        <taxon>Perkinsozoa</taxon>
        <taxon>Perkinsea</taxon>
        <taxon>Perkinsida</taxon>
        <taxon>Perkinsidae</taxon>
        <taxon>Perkinsus</taxon>
    </lineage>
</organism>
<evidence type="ECO:0000256" key="2">
    <source>
        <dbReference type="SAM" id="MobiDB-lite"/>
    </source>
</evidence>
<feature type="region of interest" description="Disordered" evidence="2">
    <location>
        <begin position="1"/>
        <end position="53"/>
    </location>
</feature>
<evidence type="ECO:0000313" key="5">
    <source>
        <dbReference type="Proteomes" id="UP000574390"/>
    </source>
</evidence>